<organism evidence="1">
    <name type="scientific">marine sediment metagenome</name>
    <dbReference type="NCBI Taxonomy" id="412755"/>
    <lineage>
        <taxon>unclassified sequences</taxon>
        <taxon>metagenomes</taxon>
        <taxon>ecological metagenomes</taxon>
    </lineage>
</organism>
<dbReference type="AlphaFoldDB" id="X1VLG7"/>
<evidence type="ECO:0000313" key="1">
    <source>
        <dbReference type="EMBL" id="GAJ20192.1"/>
    </source>
</evidence>
<feature type="non-terminal residue" evidence="1">
    <location>
        <position position="33"/>
    </location>
</feature>
<gene>
    <name evidence="1" type="ORF">S12H4_63643</name>
</gene>
<reference evidence="1" key="1">
    <citation type="journal article" date="2014" name="Front. Microbiol.">
        <title>High frequency of phylogenetically diverse reductive dehalogenase-homologous genes in deep subseafloor sedimentary metagenomes.</title>
        <authorList>
            <person name="Kawai M."/>
            <person name="Futagami T."/>
            <person name="Toyoda A."/>
            <person name="Takaki Y."/>
            <person name="Nishi S."/>
            <person name="Hori S."/>
            <person name="Arai W."/>
            <person name="Tsubouchi T."/>
            <person name="Morono Y."/>
            <person name="Uchiyama I."/>
            <person name="Ito T."/>
            <person name="Fujiyama A."/>
            <person name="Inagaki F."/>
            <person name="Takami H."/>
        </authorList>
    </citation>
    <scope>NUCLEOTIDE SEQUENCE</scope>
    <source>
        <strain evidence="1">Expedition CK06-06</strain>
    </source>
</reference>
<sequence length="33" mass="3956">DRIIIAYNKYLKDDGIYRIHKRNIFTGVLDMSI</sequence>
<accession>X1VLG7</accession>
<dbReference type="EMBL" id="BARW01043476">
    <property type="protein sequence ID" value="GAJ20192.1"/>
    <property type="molecule type" value="Genomic_DNA"/>
</dbReference>
<name>X1VLG7_9ZZZZ</name>
<comment type="caution">
    <text evidence="1">The sequence shown here is derived from an EMBL/GenBank/DDBJ whole genome shotgun (WGS) entry which is preliminary data.</text>
</comment>
<feature type="non-terminal residue" evidence="1">
    <location>
        <position position="1"/>
    </location>
</feature>
<protein>
    <submittedName>
        <fullName evidence="1">Uncharacterized protein</fullName>
    </submittedName>
</protein>
<proteinExistence type="predicted"/>